<dbReference type="Pfam" id="PF07702">
    <property type="entry name" value="UTRA"/>
    <property type="match status" value="1"/>
</dbReference>
<organism evidence="5 6">
    <name type="scientific">Candidatus Enterococcus ferrettii</name>
    <dbReference type="NCBI Taxonomy" id="2815324"/>
    <lineage>
        <taxon>Bacteria</taxon>
        <taxon>Bacillati</taxon>
        <taxon>Bacillota</taxon>
        <taxon>Bacilli</taxon>
        <taxon>Lactobacillales</taxon>
        <taxon>Enterococcaceae</taxon>
        <taxon>Enterococcus</taxon>
    </lineage>
</organism>
<dbReference type="SMART" id="SM00866">
    <property type="entry name" value="UTRA"/>
    <property type="match status" value="1"/>
</dbReference>
<dbReference type="InterPro" id="IPR028978">
    <property type="entry name" value="Chorismate_lyase_/UTRA_dom_sf"/>
</dbReference>
<dbReference type="InterPro" id="IPR050679">
    <property type="entry name" value="Bact_HTH_transcr_reg"/>
</dbReference>
<dbReference type="Pfam" id="PF00392">
    <property type="entry name" value="GntR"/>
    <property type="match status" value="1"/>
</dbReference>
<feature type="domain" description="HTH gntR-type" evidence="4">
    <location>
        <begin position="1"/>
        <end position="69"/>
    </location>
</feature>
<dbReference type="InterPro" id="IPR011663">
    <property type="entry name" value="UTRA"/>
</dbReference>
<keyword evidence="1" id="KW-0805">Transcription regulation</keyword>
<dbReference type="CDD" id="cd07377">
    <property type="entry name" value="WHTH_GntR"/>
    <property type="match status" value="1"/>
</dbReference>
<evidence type="ECO:0000259" key="4">
    <source>
        <dbReference type="PROSITE" id="PS50949"/>
    </source>
</evidence>
<dbReference type="PANTHER" id="PTHR44846:SF4">
    <property type="entry name" value="HTH GNTR-TYPE DOMAIN-CONTAINING PROTEIN"/>
    <property type="match status" value="1"/>
</dbReference>
<reference evidence="5 6" key="1">
    <citation type="submission" date="2024-02" db="EMBL/GenBank/DDBJ databases">
        <title>The Genome Sequence of Enterococcus sp. DIV0159.</title>
        <authorList>
            <person name="Earl A."/>
            <person name="Manson A."/>
            <person name="Gilmore M."/>
            <person name="Sanders J."/>
            <person name="Shea T."/>
            <person name="Howe W."/>
            <person name="Livny J."/>
            <person name="Cuomo C."/>
            <person name="Neafsey D."/>
            <person name="Birren B."/>
        </authorList>
    </citation>
    <scope>NUCLEOTIDE SEQUENCE [LARGE SCALE GENOMIC DNA]</scope>
    <source>
        <strain evidence="5 6">665A</strain>
    </source>
</reference>
<dbReference type="InterPro" id="IPR036388">
    <property type="entry name" value="WH-like_DNA-bd_sf"/>
</dbReference>
<sequence length="236" mass="27065">MLKYMEIAADIEQTIVDNDLEQGTKLPKFEELIKKYGVSKSTIVKALNILEGRGAIYQIQGSGVFVRRRSRLGYINMIENQGFTTNLDHFDITAKVLSLEKIVPDLAVRENLLCQENEEVYRVKRIRYINGQVLCIEESFFKMTIVPFLNLEIVGGSIFNYLETALKLTIGFSDKYLHVIKVDQQNSELLGVSAEDPALFIEELFYLSSGAPFDFSRTIYHYEHSQFFVQSSNLNH</sequence>
<evidence type="ECO:0000313" key="5">
    <source>
        <dbReference type="EMBL" id="MEO1771297.1"/>
    </source>
</evidence>
<evidence type="ECO:0000313" key="6">
    <source>
        <dbReference type="Proteomes" id="UP000664357"/>
    </source>
</evidence>
<evidence type="ECO:0000256" key="1">
    <source>
        <dbReference type="ARBA" id="ARBA00023015"/>
    </source>
</evidence>
<dbReference type="SUPFAM" id="SSF64288">
    <property type="entry name" value="Chorismate lyase-like"/>
    <property type="match status" value="1"/>
</dbReference>
<accession>A0ABV0EU35</accession>
<dbReference type="SMART" id="SM00345">
    <property type="entry name" value="HTH_GNTR"/>
    <property type="match status" value="1"/>
</dbReference>
<dbReference type="Gene3D" id="3.40.1410.10">
    <property type="entry name" value="Chorismate lyase-like"/>
    <property type="match status" value="1"/>
</dbReference>
<protein>
    <recommendedName>
        <fullName evidence="4">HTH gntR-type domain-containing protein</fullName>
    </recommendedName>
</protein>
<dbReference type="RefSeq" id="WP_207704321.1">
    <property type="nucleotide sequence ID" value="NZ_JAFREL020000002.1"/>
</dbReference>
<name>A0ABV0EU35_9ENTE</name>
<dbReference type="Proteomes" id="UP000664357">
    <property type="component" value="Unassembled WGS sequence"/>
</dbReference>
<evidence type="ECO:0000256" key="2">
    <source>
        <dbReference type="ARBA" id="ARBA00023125"/>
    </source>
</evidence>
<evidence type="ECO:0000256" key="3">
    <source>
        <dbReference type="ARBA" id="ARBA00023163"/>
    </source>
</evidence>
<dbReference type="PANTHER" id="PTHR44846">
    <property type="entry name" value="MANNOSYL-D-GLYCERATE TRANSPORT/METABOLISM SYSTEM REPRESSOR MNGR-RELATED"/>
    <property type="match status" value="1"/>
</dbReference>
<gene>
    <name evidence="5" type="ORF">JZO67_003277</name>
</gene>
<dbReference type="PROSITE" id="PS50949">
    <property type="entry name" value="HTH_GNTR"/>
    <property type="match status" value="1"/>
</dbReference>
<proteinExistence type="predicted"/>
<dbReference type="SUPFAM" id="SSF46785">
    <property type="entry name" value="Winged helix' DNA-binding domain"/>
    <property type="match status" value="1"/>
</dbReference>
<keyword evidence="3" id="KW-0804">Transcription</keyword>
<comment type="caution">
    <text evidence="5">The sequence shown here is derived from an EMBL/GenBank/DDBJ whole genome shotgun (WGS) entry which is preliminary data.</text>
</comment>
<keyword evidence="2" id="KW-0238">DNA-binding</keyword>
<dbReference type="Gene3D" id="1.10.10.10">
    <property type="entry name" value="Winged helix-like DNA-binding domain superfamily/Winged helix DNA-binding domain"/>
    <property type="match status" value="1"/>
</dbReference>
<dbReference type="InterPro" id="IPR036390">
    <property type="entry name" value="WH_DNA-bd_sf"/>
</dbReference>
<dbReference type="EMBL" id="JAFREL020000002">
    <property type="protein sequence ID" value="MEO1771297.1"/>
    <property type="molecule type" value="Genomic_DNA"/>
</dbReference>
<dbReference type="InterPro" id="IPR000524">
    <property type="entry name" value="Tscrpt_reg_HTH_GntR"/>
</dbReference>
<keyword evidence="6" id="KW-1185">Reference proteome</keyword>